<sequence length="243" mass="28213">MKVLFYIFIILFSTQTFSQQLTGYLYDQNGRVPNFPISNTTQDLNLTSNSEGYFEIQANAGDSIVLRSVAYKTYIFEVQANQIGNDIVIELEPDNLDEVVVYGYKIDSNTLSKNLKNSIQKDIIKNPTLYEPSKGNIGYLIHRLFGLFKTNKKSKDQPVKERLLETQDFIFLFKSDEILNTAFLVEELKLSEKYQHLFLDFLGSKKMSFHYLDKDKKLELIDLIYKYHAEYKSVINSSKSDDQ</sequence>
<reference evidence="3" key="1">
    <citation type="journal article" date="2019" name="Int. J. Syst. Evol. Microbiol.">
        <title>The Global Catalogue of Microorganisms (GCM) 10K type strain sequencing project: providing services to taxonomists for standard genome sequencing and annotation.</title>
        <authorList>
            <consortium name="The Broad Institute Genomics Platform"/>
            <consortium name="The Broad Institute Genome Sequencing Center for Infectious Disease"/>
            <person name="Wu L."/>
            <person name="Ma J."/>
        </authorList>
    </citation>
    <scope>NUCLEOTIDE SEQUENCE [LARGE SCALE GENOMIC DNA]</scope>
    <source>
        <strain evidence="3">CCUG 56752</strain>
    </source>
</reference>
<evidence type="ECO:0000313" key="3">
    <source>
        <dbReference type="Proteomes" id="UP001597049"/>
    </source>
</evidence>
<protein>
    <recommendedName>
        <fullName evidence="4">CarboxypepD_reg-like domain-containing protein</fullName>
    </recommendedName>
</protein>
<dbReference type="EMBL" id="JBHTIV010000002">
    <property type="protein sequence ID" value="MFD0930999.1"/>
    <property type="molecule type" value="Genomic_DNA"/>
</dbReference>
<evidence type="ECO:0000256" key="1">
    <source>
        <dbReference type="SAM" id="SignalP"/>
    </source>
</evidence>
<feature type="signal peptide" evidence="1">
    <location>
        <begin position="1"/>
        <end position="18"/>
    </location>
</feature>
<organism evidence="2 3">
    <name type="scientific">Psychroflexus salinarum</name>
    <dbReference type="NCBI Taxonomy" id="546024"/>
    <lineage>
        <taxon>Bacteria</taxon>
        <taxon>Pseudomonadati</taxon>
        <taxon>Bacteroidota</taxon>
        <taxon>Flavobacteriia</taxon>
        <taxon>Flavobacteriales</taxon>
        <taxon>Flavobacteriaceae</taxon>
        <taxon>Psychroflexus</taxon>
    </lineage>
</organism>
<dbReference type="RefSeq" id="WP_379656341.1">
    <property type="nucleotide sequence ID" value="NZ_JBHTIV010000002.1"/>
</dbReference>
<keyword evidence="1" id="KW-0732">Signal</keyword>
<gene>
    <name evidence="2" type="ORF">ACFQ0R_00155</name>
</gene>
<proteinExistence type="predicted"/>
<feature type="chain" id="PRO_5047383331" description="CarboxypepD_reg-like domain-containing protein" evidence="1">
    <location>
        <begin position="19"/>
        <end position="243"/>
    </location>
</feature>
<comment type="caution">
    <text evidence="2">The sequence shown here is derived from an EMBL/GenBank/DDBJ whole genome shotgun (WGS) entry which is preliminary data.</text>
</comment>
<name>A0ABW3GK47_9FLAO</name>
<accession>A0ABW3GK47</accession>
<evidence type="ECO:0000313" key="2">
    <source>
        <dbReference type="EMBL" id="MFD0930999.1"/>
    </source>
</evidence>
<keyword evidence="3" id="KW-1185">Reference proteome</keyword>
<evidence type="ECO:0008006" key="4">
    <source>
        <dbReference type="Google" id="ProtNLM"/>
    </source>
</evidence>
<dbReference type="Proteomes" id="UP001597049">
    <property type="component" value="Unassembled WGS sequence"/>
</dbReference>